<protein>
    <submittedName>
        <fullName evidence="1">Uncharacterized protein</fullName>
    </submittedName>
</protein>
<reference evidence="1 2" key="1">
    <citation type="journal article" date="2019" name="Nat. Microbiol.">
        <title>Mediterranean grassland soil C-N compound turnover is dependent on rainfall and depth, and is mediated by genomically divergent microorganisms.</title>
        <authorList>
            <person name="Diamond S."/>
            <person name="Andeer P.F."/>
            <person name="Li Z."/>
            <person name="Crits-Christoph A."/>
            <person name="Burstein D."/>
            <person name="Anantharaman K."/>
            <person name="Lane K.R."/>
            <person name="Thomas B.C."/>
            <person name="Pan C."/>
            <person name="Northen T.R."/>
            <person name="Banfield J.F."/>
        </authorList>
    </citation>
    <scope>NUCLEOTIDE SEQUENCE [LARGE SCALE GENOMIC DNA]</scope>
    <source>
        <strain evidence="1">WS_8</strain>
    </source>
</reference>
<evidence type="ECO:0000313" key="1">
    <source>
        <dbReference type="EMBL" id="TMQ65303.1"/>
    </source>
</evidence>
<accession>A0A538TNU2</accession>
<gene>
    <name evidence="1" type="ORF">E6K78_07765</name>
</gene>
<evidence type="ECO:0000313" key="2">
    <source>
        <dbReference type="Proteomes" id="UP000316609"/>
    </source>
</evidence>
<name>A0A538TNU2_UNCEI</name>
<sequence length="125" mass="13363">MQHASPNRIYRAVVFVALATVLGVVSLTLSQCTMVGDNLTGVGLTRAAPTTCIKHCNDLYDLLFKLEQKRHAAEVAVCQLIEDNNAKNDCLQAESTRHSAAKDALTAGKIDCQNDCHHQGVGSAG</sequence>
<dbReference type="AlphaFoldDB" id="A0A538TNU2"/>
<dbReference type="Proteomes" id="UP000316609">
    <property type="component" value="Unassembled WGS sequence"/>
</dbReference>
<proteinExistence type="predicted"/>
<comment type="caution">
    <text evidence="1">The sequence shown here is derived from an EMBL/GenBank/DDBJ whole genome shotgun (WGS) entry which is preliminary data.</text>
</comment>
<organism evidence="1 2">
    <name type="scientific">Eiseniibacteriota bacterium</name>
    <dbReference type="NCBI Taxonomy" id="2212470"/>
    <lineage>
        <taxon>Bacteria</taxon>
        <taxon>Candidatus Eiseniibacteriota</taxon>
    </lineage>
</organism>
<dbReference type="EMBL" id="VBOY01000072">
    <property type="protein sequence ID" value="TMQ65303.1"/>
    <property type="molecule type" value="Genomic_DNA"/>
</dbReference>